<evidence type="ECO:0000256" key="1">
    <source>
        <dbReference type="SAM" id="Phobius"/>
    </source>
</evidence>
<keyword evidence="1" id="KW-0472">Membrane</keyword>
<accession>A0ABV0JNS8</accession>
<dbReference type="RefSeq" id="WP_199295454.1">
    <property type="nucleotide sequence ID" value="NZ_JAMPKK010000021.1"/>
</dbReference>
<dbReference type="Proteomes" id="UP001442494">
    <property type="component" value="Unassembled WGS sequence"/>
</dbReference>
<evidence type="ECO:0000313" key="2">
    <source>
        <dbReference type="EMBL" id="MEP0865081.1"/>
    </source>
</evidence>
<name>A0ABV0JNS8_9CYAN</name>
<comment type="caution">
    <text evidence="2">The sequence shown here is derived from an EMBL/GenBank/DDBJ whole genome shotgun (WGS) entry which is preliminary data.</text>
</comment>
<keyword evidence="3" id="KW-1185">Reference proteome</keyword>
<dbReference type="EMBL" id="JAMPKK010000021">
    <property type="protein sequence ID" value="MEP0865081.1"/>
    <property type="molecule type" value="Genomic_DNA"/>
</dbReference>
<gene>
    <name evidence="2" type="ORF">NDI37_11440</name>
</gene>
<evidence type="ECO:0000313" key="3">
    <source>
        <dbReference type="Proteomes" id="UP001442494"/>
    </source>
</evidence>
<organism evidence="2 3">
    <name type="scientific">Funiculus sociatus GB2-A5</name>
    <dbReference type="NCBI Taxonomy" id="2933946"/>
    <lineage>
        <taxon>Bacteria</taxon>
        <taxon>Bacillati</taxon>
        <taxon>Cyanobacteriota</taxon>
        <taxon>Cyanophyceae</taxon>
        <taxon>Coleofasciculales</taxon>
        <taxon>Coleofasciculaceae</taxon>
        <taxon>Funiculus</taxon>
    </lineage>
</organism>
<feature type="transmembrane region" description="Helical" evidence="1">
    <location>
        <begin position="26"/>
        <end position="50"/>
    </location>
</feature>
<keyword evidence="1" id="KW-1133">Transmembrane helix</keyword>
<keyword evidence="1" id="KW-0812">Transmembrane</keyword>
<reference evidence="2 3" key="1">
    <citation type="submission" date="2022-04" db="EMBL/GenBank/DDBJ databases">
        <title>Positive selection, recombination, and allopatry shape intraspecific diversity of widespread and dominant cyanobacteria.</title>
        <authorList>
            <person name="Wei J."/>
            <person name="Shu W."/>
            <person name="Hu C."/>
        </authorList>
    </citation>
    <scope>NUCLEOTIDE SEQUENCE [LARGE SCALE GENOMIC DNA]</scope>
    <source>
        <strain evidence="2 3">GB2-A5</strain>
    </source>
</reference>
<proteinExistence type="predicted"/>
<protein>
    <submittedName>
        <fullName evidence="2">Uncharacterized protein</fullName>
    </submittedName>
</protein>
<sequence length="150" mass="16550">MKTFPNMPLQGASGRQPLQAPSFKPIYVVVGGSLLAGGYLLAAFGLPFSLPSSVPKPSTKERSLLCSEIVQPKVVLSREQLAQLMTVPERSQRSKVQEIVKQPYCRLPGLSIRVGATTERELYPLSFDPQTSLLVLYEGQTYVGYGFKRF</sequence>